<dbReference type="HAMAP" id="MF_00528">
    <property type="entry name" value="Maf"/>
    <property type="match status" value="1"/>
</dbReference>
<comment type="subcellular location">
    <subcellularLocation>
        <location evidence="2 9">Cytoplasm</location>
    </subcellularLocation>
</comment>
<keyword evidence="3 9" id="KW-0963">Cytoplasm</keyword>
<evidence type="ECO:0000256" key="4">
    <source>
        <dbReference type="ARBA" id="ARBA00022801"/>
    </source>
</evidence>
<comment type="caution">
    <text evidence="9">Lacks conserved residue(s) required for the propagation of feature annotation.</text>
</comment>
<dbReference type="GO" id="GO:0005737">
    <property type="term" value="C:cytoplasm"/>
    <property type="evidence" value="ECO:0007669"/>
    <property type="project" value="UniProtKB-SubCell"/>
</dbReference>
<evidence type="ECO:0000256" key="2">
    <source>
        <dbReference type="ARBA" id="ARBA00004496"/>
    </source>
</evidence>
<dbReference type="Gene3D" id="3.90.950.10">
    <property type="match status" value="1"/>
</dbReference>
<evidence type="ECO:0000256" key="6">
    <source>
        <dbReference type="ARBA" id="ARBA00050213"/>
    </source>
</evidence>
<protein>
    <recommendedName>
        <fullName evidence="9">dTTP/UTP pyrophosphatase</fullName>
        <shortName evidence="9">dTTPase/UTPase</shortName>
        <ecNumber evidence="9">3.6.1.9</ecNumber>
    </recommendedName>
    <alternativeName>
        <fullName evidence="9">Nucleoside triphosphate pyrophosphatase</fullName>
    </alternativeName>
    <alternativeName>
        <fullName evidence="9">Nucleotide pyrophosphatase</fullName>
        <shortName evidence="9">Nucleotide PPase</shortName>
    </alternativeName>
</protein>
<dbReference type="CDD" id="cd00555">
    <property type="entry name" value="Maf"/>
    <property type="match status" value="1"/>
</dbReference>
<dbReference type="Proteomes" id="UP000591735">
    <property type="component" value="Unassembled WGS sequence"/>
</dbReference>
<dbReference type="InterPro" id="IPR003697">
    <property type="entry name" value="Maf-like"/>
</dbReference>
<evidence type="ECO:0000256" key="9">
    <source>
        <dbReference type="HAMAP-Rule" id="MF_00528"/>
    </source>
</evidence>
<dbReference type="PANTHER" id="PTHR43213:SF5">
    <property type="entry name" value="BIFUNCTIONAL DTTP_UTP PYROPHOSPHATASE_METHYLTRANSFERASE PROTEIN-RELATED"/>
    <property type="match status" value="1"/>
</dbReference>
<evidence type="ECO:0000256" key="8">
    <source>
        <dbReference type="ARBA" id="ARBA00060749"/>
    </source>
</evidence>
<organism evidence="10 11">
    <name type="scientific">Marinobacter oulmenensis</name>
    <dbReference type="NCBI Taxonomy" id="643747"/>
    <lineage>
        <taxon>Bacteria</taxon>
        <taxon>Pseudomonadati</taxon>
        <taxon>Pseudomonadota</taxon>
        <taxon>Gammaproteobacteria</taxon>
        <taxon>Pseudomonadales</taxon>
        <taxon>Marinobacteraceae</taxon>
        <taxon>Marinobacter</taxon>
    </lineage>
</organism>
<comment type="similarity">
    <text evidence="8">Belongs to the Maf family. YceF subfamily.</text>
</comment>
<dbReference type="FunFam" id="3.90.950.10:FF:000005">
    <property type="entry name" value="7-methyl-GTP pyrophosphatase"/>
    <property type="match status" value="1"/>
</dbReference>
<evidence type="ECO:0000256" key="7">
    <source>
        <dbReference type="ARBA" id="ARBA00053369"/>
    </source>
</evidence>
<feature type="site" description="Important for substrate specificity" evidence="9">
    <location>
        <position position="12"/>
    </location>
</feature>
<dbReference type="PANTHER" id="PTHR43213">
    <property type="entry name" value="BIFUNCTIONAL DTTP/UTP PYROPHOSPHATASE/METHYLTRANSFERASE PROTEIN-RELATED"/>
    <property type="match status" value="1"/>
</dbReference>
<feature type="site" description="Important for substrate specificity" evidence="9">
    <location>
        <position position="152"/>
    </location>
</feature>
<comment type="function">
    <text evidence="9">Nucleoside triphosphate pyrophosphatase that hydrolyzes dTTP and UTP. May have a dual role in cell division arrest and in preventing the incorporation of modified nucleotides into cellular nucleic acids.</text>
</comment>
<reference evidence="10 11" key="1">
    <citation type="submission" date="2020-08" db="EMBL/GenBank/DDBJ databases">
        <title>Genomic Encyclopedia of Type Strains, Phase IV (KMG-IV): sequencing the most valuable type-strain genomes for metagenomic binning, comparative biology and taxonomic classification.</title>
        <authorList>
            <person name="Goeker M."/>
        </authorList>
    </citation>
    <scope>NUCLEOTIDE SEQUENCE [LARGE SCALE GENOMIC DNA]</scope>
    <source>
        <strain evidence="10 11">DSM 22359</strain>
    </source>
</reference>
<proteinExistence type="inferred from homology"/>
<evidence type="ECO:0000256" key="5">
    <source>
        <dbReference type="ARBA" id="ARBA00023080"/>
    </source>
</evidence>
<dbReference type="AlphaFoldDB" id="A0A840UIG8"/>
<comment type="catalytic activity">
    <reaction evidence="9">
        <text>dTTP + H2O = dTMP + diphosphate + H(+)</text>
        <dbReference type="Rhea" id="RHEA:28534"/>
        <dbReference type="ChEBI" id="CHEBI:15377"/>
        <dbReference type="ChEBI" id="CHEBI:15378"/>
        <dbReference type="ChEBI" id="CHEBI:33019"/>
        <dbReference type="ChEBI" id="CHEBI:37568"/>
        <dbReference type="ChEBI" id="CHEBI:63528"/>
        <dbReference type="EC" id="3.6.1.9"/>
    </reaction>
</comment>
<dbReference type="GO" id="GO:0009117">
    <property type="term" value="P:nucleotide metabolic process"/>
    <property type="evidence" value="ECO:0007669"/>
    <property type="project" value="UniProtKB-KW"/>
</dbReference>
<evidence type="ECO:0000313" key="10">
    <source>
        <dbReference type="EMBL" id="MBB5322115.1"/>
    </source>
</evidence>
<keyword evidence="11" id="KW-1185">Reference proteome</keyword>
<keyword evidence="4 9" id="KW-0378">Hydrolase</keyword>
<dbReference type="EMBL" id="JACHFE010000006">
    <property type="protein sequence ID" value="MBB5322115.1"/>
    <property type="molecule type" value="Genomic_DNA"/>
</dbReference>
<comment type="similarity">
    <text evidence="9">Belongs to the Maf family. YhdE subfamily.</text>
</comment>
<dbReference type="Pfam" id="PF02545">
    <property type="entry name" value="Maf"/>
    <property type="match status" value="1"/>
</dbReference>
<evidence type="ECO:0000256" key="3">
    <source>
        <dbReference type="ARBA" id="ARBA00022490"/>
    </source>
</evidence>
<comment type="catalytic activity">
    <reaction evidence="9">
        <text>UTP + H2O = UMP + diphosphate + H(+)</text>
        <dbReference type="Rhea" id="RHEA:29395"/>
        <dbReference type="ChEBI" id="CHEBI:15377"/>
        <dbReference type="ChEBI" id="CHEBI:15378"/>
        <dbReference type="ChEBI" id="CHEBI:33019"/>
        <dbReference type="ChEBI" id="CHEBI:46398"/>
        <dbReference type="ChEBI" id="CHEBI:57865"/>
        <dbReference type="EC" id="3.6.1.9"/>
    </reaction>
</comment>
<evidence type="ECO:0000256" key="1">
    <source>
        <dbReference type="ARBA" id="ARBA00001968"/>
    </source>
</evidence>
<comment type="catalytic activity">
    <reaction evidence="6">
        <text>N(7)-methyl-GTP + H2O = N(7)-methyl-GMP + diphosphate + H(+)</text>
        <dbReference type="Rhea" id="RHEA:58744"/>
        <dbReference type="ChEBI" id="CHEBI:15377"/>
        <dbReference type="ChEBI" id="CHEBI:15378"/>
        <dbReference type="ChEBI" id="CHEBI:33019"/>
        <dbReference type="ChEBI" id="CHEBI:58285"/>
        <dbReference type="ChEBI" id="CHEBI:87133"/>
    </reaction>
</comment>
<dbReference type="SUPFAM" id="SSF52972">
    <property type="entry name" value="ITPase-like"/>
    <property type="match status" value="1"/>
</dbReference>
<dbReference type="EC" id="3.6.1.9" evidence="9"/>
<dbReference type="NCBIfam" id="TIGR00172">
    <property type="entry name" value="maf"/>
    <property type="match status" value="1"/>
</dbReference>
<gene>
    <name evidence="10" type="ORF">HNR38_002610</name>
</gene>
<keyword evidence="5 9" id="KW-0546">Nucleotide metabolism</keyword>
<dbReference type="RefSeq" id="WP_183704903.1">
    <property type="nucleotide sequence ID" value="NZ_JACHFE010000006.1"/>
</dbReference>
<accession>A0A840UIG8</accession>
<evidence type="ECO:0000313" key="11">
    <source>
        <dbReference type="Proteomes" id="UP000591735"/>
    </source>
</evidence>
<comment type="function">
    <text evidence="7">Nucleoside triphosphate pyrophosphatase that hydrolyzes 7-methyl-GTP (m(7)GTP). May have a dual role in cell division arrest and in preventing the incorporation of modified nucleotides into cellular nucleic acids.</text>
</comment>
<dbReference type="PIRSF" id="PIRSF006305">
    <property type="entry name" value="Maf"/>
    <property type="match status" value="1"/>
</dbReference>
<dbReference type="GO" id="GO:0047429">
    <property type="term" value="F:nucleoside triphosphate diphosphatase activity"/>
    <property type="evidence" value="ECO:0007669"/>
    <property type="project" value="UniProtKB-EC"/>
</dbReference>
<comment type="caution">
    <text evidence="10">The sequence shown here is derived from an EMBL/GenBank/DDBJ whole genome shotgun (WGS) entry which is preliminary data.</text>
</comment>
<feature type="active site" description="Proton acceptor" evidence="9">
    <location>
        <position position="69"/>
    </location>
</feature>
<feature type="site" description="Important for substrate specificity" evidence="9">
    <location>
        <position position="70"/>
    </location>
</feature>
<dbReference type="InterPro" id="IPR029001">
    <property type="entry name" value="ITPase-like_fam"/>
</dbReference>
<comment type="cofactor">
    <cofactor evidence="1 9">
        <name>a divalent metal cation</name>
        <dbReference type="ChEBI" id="CHEBI:60240"/>
    </cofactor>
</comment>
<sequence>MTALILASASPRRAELLTQIGLSFRVQPANIDETPAAAESALAYVERMAREKALAVAGQHPEDLVLGSDTSVVLDGLILGKPESDQQARETLNSLSGVTHQVMTAVALARGEFCDTVVSVTDVTFRDLSDDEIAAYVATGEPADKAGSYGIQGRGGIFVSELKGSYSAVVGLPLQETADLLAQAGYPVWQGWPGGSKENGT</sequence>
<name>A0A840UIG8_9GAMM</name>